<reference evidence="6" key="2">
    <citation type="submission" date="2023-05" db="EMBL/GenBank/DDBJ databases">
        <authorList>
            <consortium name="Lawrence Berkeley National Laboratory"/>
            <person name="Steindorff A."/>
            <person name="Hensen N."/>
            <person name="Bonometti L."/>
            <person name="Westerberg I."/>
            <person name="Brannstrom I.O."/>
            <person name="Guillou S."/>
            <person name="Cros-Aarteil S."/>
            <person name="Calhoun S."/>
            <person name="Haridas S."/>
            <person name="Kuo A."/>
            <person name="Mondo S."/>
            <person name="Pangilinan J."/>
            <person name="Riley R."/>
            <person name="Labutti K."/>
            <person name="Andreopoulos B."/>
            <person name="Lipzen A."/>
            <person name="Chen C."/>
            <person name="Yanf M."/>
            <person name="Daum C."/>
            <person name="Ng V."/>
            <person name="Clum A."/>
            <person name="Ohm R."/>
            <person name="Martin F."/>
            <person name="Silar P."/>
            <person name="Natvig D."/>
            <person name="Lalanne C."/>
            <person name="Gautier V."/>
            <person name="Ament-Velasquez S.L."/>
            <person name="Kruys A."/>
            <person name="Hutchinson M.I."/>
            <person name="Powell A.J."/>
            <person name="Barry K."/>
            <person name="Miller A.N."/>
            <person name="Grigoriev I.V."/>
            <person name="Debuchy R."/>
            <person name="Gladieux P."/>
            <person name="Thoren M.H."/>
            <person name="Johannesson H."/>
        </authorList>
    </citation>
    <scope>NUCLEOTIDE SEQUENCE</scope>
    <source>
        <strain evidence="6">CBS 538.74</strain>
    </source>
</reference>
<dbReference type="Pfam" id="PF00743">
    <property type="entry name" value="FMO-like"/>
    <property type="match status" value="1"/>
</dbReference>
<proteinExistence type="predicted"/>
<dbReference type="AlphaFoldDB" id="A0AAN6ZVH9"/>
<dbReference type="PANTHER" id="PTHR43872">
    <property type="entry name" value="MONOOXYGENASE, PUTATIVE (AFU_ORTHOLOGUE AFUA_8G02570)-RELATED"/>
    <property type="match status" value="1"/>
</dbReference>
<evidence type="ECO:0008006" key="8">
    <source>
        <dbReference type="Google" id="ProtNLM"/>
    </source>
</evidence>
<dbReference type="GO" id="GO:0050661">
    <property type="term" value="F:NADP binding"/>
    <property type="evidence" value="ECO:0007669"/>
    <property type="project" value="InterPro"/>
</dbReference>
<sequence>MEPETVDIAIVGAGLSGINTAYRVQTQLPHHSYAILESRSDLGGTWGFWKYPGFRTDSSMCLFGFAWRPWPHDMTMAPGPAIKEYMRECAAAEGIDKKIRFGHRVVATSWSSEEQRWTLQIEAAREDGSVEKKVVKAWWVIGASGYYSYEKPLPVTIPGIERFGGKVVHPQFWDESINYAGKKVVIIGSGATAITLLPALAKTAESVTMLQRTPSYVFSLPRKDETATFLSRFMPSSWARQLHWWMRMFAETLFVRFLLTFPRRGRDFVVGEMRKQLPKDFDVDKHFNPWYSPFEQRLCFCPGGDFFKALHRPNARVATDTIDTVTETGILLQSGERLEADMIVTATGLYFSLLSGLSSSVDGESVTDTIGRRYSWNGTMLEGVPNSGLITGYTAATWTPGADVRARQLIKVIKHMDKTGATAAMPYIDPAVRAKMPMKPASTLSSTYMRSAHDRMPKVGDQAPWVSGSSWAVDTWRLVTGSVKSGMKYTFAPKKDI</sequence>
<evidence type="ECO:0000256" key="4">
    <source>
        <dbReference type="ARBA" id="ARBA00023002"/>
    </source>
</evidence>
<dbReference type="GO" id="GO:0004499">
    <property type="term" value="F:N,N-dimethylaniline monooxygenase activity"/>
    <property type="evidence" value="ECO:0007669"/>
    <property type="project" value="InterPro"/>
</dbReference>
<protein>
    <recommendedName>
        <fullName evidence="8">Monooxygenase</fullName>
    </recommendedName>
</protein>
<accession>A0AAN6ZVH9</accession>
<evidence type="ECO:0000313" key="7">
    <source>
        <dbReference type="Proteomes" id="UP001302745"/>
    </source>
</evidence>
<keyword evidence="5" id="KW-0503">Monooxygenase</keyword>
<keyword evidence="2" id="KW-0285">Flavoprotein</keyword>
<dbReference type="Proteomes" id="UP001302745">
    <property type="component" value="Unassembled WGS sequence"/>
</dbReference>
<keyword evidence="7" id="KW-1185">Reference proteome</keyword>
<dbReference type="GO" id="GO:0050660">
    <property type="term" value="F:flavin adenine dinucleotide binding"/>
    <property type="evidence" value="ECO:0007669"/>
    <property type="project" value="InterPro"/>
</dbReference>
<evidence type="ECO:0000256" key="5">
    <source>
        <dbReference type="ARBA" id="ARBA00023033"/>
    </source>
</evidence>
<dbReference type="Gene3D" id="3.50.50.60">
    <property type="entry name" value="FAD/NAD(P)-binding domain"/>
    <property type="match status" value="1"/>
</dbReference>
<gene>
    <name evidence="6" type="ORF">C8A00DRAFT_35722</name>
</gene>
<dbReference type="InterPro" id="IPR051820">
    <property type="entry name" value="FAD-binding_MO"/>
</dbReference>
<evidence type="ECO:0000256" key="3">
    <source>
        <dbReference type="ARBA" id="ARBA00022827"/>
    </source>
</evidence>
<name>A0AAN6ZVH9_9PEZI</name>
<dbReference type="SUPFAM" id="SSF51905">
    <property type="entry name" value="FAD/NAD(P)-binding domain"/>
    <property type="match status" value="1"/>
</dbReference>
<keyword evidence="3" id="KW-0274">FAD</keyword>
<comment type="caution">
    <text evidence="6">The sequence shown here is derived from an EMBL/GenBank/DDBJ whole genome shotgun (WGS) entry which is preliminary data.</text>
</comment>
<dbReference type="InterPro" id="IPR020946">
    <property type="entry name" value="Flavin_mOase-like"/>
</dbReference>
<comment type="cofactor">
    <cofactor evidence="1">
        <name>FAD</name>
        <dbReference type="ChEBI" id="CHEBI:57692"/>
    </cofactor>
</comment>
<evidence type="ECO:0000256" key="1">
    <source>
        <dbReference type="ARBA" id="ARBA00001974"/>
    </source>
</evidence>
<dbReference type="PANTHER" id="PTHR43872:SF1">
    <property type="entry name" value="MONOOXYGENASE, PUTATIVE (AFU_ORTHOLOGUE AFUA_8G02570)-RELATED"/>
    <property type="match status" value="1"/>
</dbReference>
<dbReference type="EMBL" id="MU857007">
    <property type="protein sequence ID" value="KAK4151629.1"/>
    <property type="molecule type" value="Genomic_DNA"/>
</dbReference>
<organism evidence="6 7">
    <name type="scientific">Chaetomidium leptoderma</name>
    <dbReference type="NCBI Taxonomy" id="669021"/>
    <lineage>
        <taxon>Eukaryota</taxon>
        <taxon>Fungi</taxon>
        <taxon>Dikarya</taxon>
        <taxon>Ascomycota</taxon>
        <taxon>Pezizomycotina</taxon>
        <taxon>Sordariomycetes</taxon>
        <taxon>Sordariomycetidae</taxon>
        <taxon>Sordariales</taxon>
        <taxon>Chaetomiaceae</taxon>
        <taxon>Chaetomidium</taxon>
    </lineage>
</organism>
<dbReference type="InterPro" id="IPR036188">
    <property type="entry name" value="FAD/NAD-bd_sf"/>
</dbReference>
<evidence type="ECO:0000256" key="2">
    <source>
        <dbReference type="ARBA" id="ARBA00022630"/>
    </source>
</evidence>
<keyword evidence="4" id="KW-0560">Oxidoreductase</keyword>
<evidence type="ECO:0000313" key="6">
    <source>
        <dbReference type="EMBL" id="KAK4151629.1"/>
    </source>
</evidence>
<reference evidence="6" key="1">
    <citation type="journal article" date="2023" name="Mol. Phylogenet. Evol.">
        <title>Genome-scale phylogeny and comparative genomics of the fungal order Sordariales.</title>
        <authorList>
            <person name="Hensen N."/>
            <person name="Bonometti L."/>
            <person name="Westerberg I."/>
            <person name="Brannstrom I.O."/>
            <person name="Guillou S."/>
            <person name="Cros-Aarteil S."/>
            <person name="Calhoun S."/>
            <person name="Haridas S."/>
            <person name="Kuo A."/>
            <person name="Mondo S."/>
            <person name="Pangilinan J."/>
            <person name="Riley R."/>
            <person name="LaButti K."/>
            <person name="Andreopoulos B."/>
            <person name="Lipzen A."/>
            <person name="Chen C."/>
            <person name="Yan M."/>
            <person name="Daum C."/>
            <person name="Ng V."/>
            <person name="Clum A."/>
            <person name="Steindorff A."/>
            <person name="Ohm R.A."/>
            <person name="Martin F."/>
            <person name="Silar P."/>
            <person name="Natvig D.O."/>
            <person name="Lalanne C."/>
            <person name="Gautier V."/>
            <person name="Ament-Velasquez S.L."/>
            <person name="Kruys A."/>
            <person name="Hutchinson M.I."/>
            <person name="Powell A.J."/>
            <person name="Barry K."/>
            <person name="Miller A.N."/>
            <person name="Grigoriev I.V."/>
            <person name="Debuchy R."/>
            <person name="Gladieux P."/>
            <person name="Hiltunen Thoren M."/>
            <person name="Johannesson H."/>
        </authorList>
    </citation>
    <scope>NUCLEOTIDE SEQUENCE</scope>
    <source>
        <strain evidence="6">CBS 538.74</strain>
    </source>
</reference>